<feature type="region of interest" description="Disordered" evidence="2">
    <location>
        <begin position="38"/>
        <end position="57"/>
    </location>
</feature>
<feature type="region of interest" description="Disordered" evidence="2">
    <location>
        <begin position="455"/>
        <end position="474"/>
    </location>
</feature>
<dbReference type="SUPFAM" id="SSF55811">
    <property type="entry name" value="Nudix"/>
    <property type="match status" value="1"/>
</dbReference>
<organism evidence="4 5">
    <name type="scientific">Salinirubrum litoreum</name>
    <dbReference type="NCBI Taxonomy" id="1126234"/>
    <lineage>
        <taxon>Archaea</taxon>
        <taxon>Methanobacteriati</taxon>
        <taxon>Methanobacteriota</taxon>
        <taxon>Stenosarchaea group</taxon>
        <taxon>Halobacteria</taxon>
        <taxon>Halobacteriales</taxon>
        <taxon>Haloferacaceae</taxon>
        <taxon>Salinirubrum</taxon>
    </lineage>
</organism>
<reference evidence="4 5" key="1">
    <citation type="journal article" date="2019" name="Int. J. Syst. Evol. Microbiol.">
        <title>The Global Catalogue of Microorganisms (GCM) 10K type strain sequencing project: providing services to taxonomists for standard genome sequencing and annotation.</title>
        <authorList>
            <consortium name="The Broad Institute Genomics Platform"/>
            <consortium name="The Broad Institute Genome Sequencing Center for Infectious Disease"/>
            <person name="Wu L."/>
            <person name="Ma J."/>
        </authorList>
    </citation>
    <scope>NUCLEOTIDE SEQUENCE [LARGE SCALE GENOMIC DNA]</scope>
    <source>
        <strain evidence="4 5">CGMCC 1.12237</strain>
    </source>
</reference>
<evidence type="ECO:0000313" key="5">
    <source>
        <dbReference type="Proteomes" id="UP001596201"/>
    </source>
</evidence>
<dbReference type="RefSeq" id="WP_227229799.1">
    <property type="nucleotide sequence ID" value="NZ_JAJCVJ010000002.1"/>
</dbReference>
<dbReference type="PANTHER" id="PTHR43475">
    <property type="entry name" value="METHYLTHIORIBOSE-1-PHOSPHATE ISOMERASE"/>
    <property type="match status" value="1"/>
</dbReference>
<dbReference type="Gene3D" id="3.40.50.10470">
    <property type="entry name" value="Translation initiation factor eif-2b, domain 2"/>
    <property type="match status" value="1"/>
</dbReference>
<evidence type="ECO:0000259" key="3">
    <source>
        <dbReference type="PROSITE" id="PS51462"/>
    </source>
</evidence>
<comment type="caution">
    <text evidence="4">The sequence shown here is derived from an EMBL/GenBank/DDBJ whole genome shotgun (WGS) entry which is preliminary data.</text>
</comment>
<sequence length="474" mass="49915">MAHVVTCFLRNAEAVLLVRRAADASTYPGLWAGVSGYVEGDPDQTEPDARRETREETGLTDADLRLVRAGEPLQIDDAGGSDDVWIVHPYLFETATRTVTPNPEIAETAWVQPTAILDRETVPGLWDAYRRVGPTVADVADDDTHGSAHISVRALAVLRDSAGEAERAGDTDHPDGTDDWQSVVETARTLRASHPGMAPLRTRIDRVLTESDRTPEAVRRRAENAVTDALSADGDAAAVAGDRLAGLVGEHSDDRPTVLTCSRSGTVAESLRRTDPHPHVVVAESRPGGEGVGVAESLAYERRETDRRDGSDPSVALLPDSAATQALADPAAIGAPAVDAVLVGSDAVLPDASVVNKVGTRGIALAAATADVPVFVVTARDKISGTAEFVPESADATDLYDGDAPLDVVAPLFDRTPAELVSAVLTEDGPLSPDAVRSVAEDHADLAEWLSVVDRAGGDDQVGDEPAGDERRRS</sequence>
<dbReference type="AlphaFoldDB" id="A0ABD5RC02"/>
<dbReference type="InterPro" id="IPR037171">
    <property type="entry name" value="NagB/RpiA_transferase-like"/>
</dbReference>
<dbReference type="Gene3D" id="3.90.79.10">
    <property type="entry name" value="Nucleoside Triphosphate Pyrophosphohydrolase"/>
    <property type="match status" value="1"/>
</dbReference>
<dbReference type="PROSITE" id="PS51462">
    <property type="entry name" value="NUDIX"/>
    <property type="match status" value="1"/>
</dbReference>
<feature type="domain" description="Nudix hydrolase" evidence="3">
    <location>
        <begin position="1"/>
        <end position="134"/>
    </location>
</feature>
<dbReference type="Pfam" id="PF01008">
    <property type="entry name" value="IF-2B"/>
    <property type="match status" value="1"/>
</dbReference>
<proteinExistence type="inferred from homology"/>
<dbReference type="SUPFAM" id="SSF100950">
    <property type="entry name" value="NagB/RpiA/CoA transferase-like"/>
    <property type="match status" value="1"/>
</dbReference>
<dbReference type="InterPro" id="IPR015797">
    <property type="entry name" value="NUDIX_hydrolase-like_dom_sf"/>
</dbReference>
<evidence type="ECO:0000256" key="1">
    <source>
        <dbReference type="RuleBase" id="RU003814"/>
    </source>
</evidence>
<gene>
    <name evidence="4" type="ORF">ACFPJ5_11440</name>
</gene>
<dbReference type="PANTHER" id="PTHR43475:SF3">
    <property type="entry name" value="TRANSLATION INITIATION FACTOR EIF-2B SUBUNIT FAMILY PROTEIN (AFU_ORTHOLOGUE AFUA_2G14290)"/>
    <property type="match status" value="1"/>
</dbReference>
<dbReference type="InterPro" id="IPR042529">
    <property type="entry name" value="IF_2B-like_C"/>
</dbReference>
<accession>A0ABD5RC02</accession>
<dbReference type="Proteomes" id="UP001596201">
    <property type="component" value="Unassembled WGS sequence"/>
</dbReference>
<comment type="similarity">
    <text evidence="1">Belongs to the eIF-2B alpha/beta/delta subunits family.</text>
</comment>
<feature type="compositionally biased region" description="Basic and acidic residues" evidence="2">
    <location>
        <begin position="47"/>
        <end position="57"/>
    </location>
</feature>
<dbReference type="Pfam" id="PF00293">
    <property type="entry name" value="NUDIX"/>
    <property type="match status" value="1"/>
</dbReference>
<evidence type="ECO:0000256" key="2">
    <source>
        <dbReference type="SAM" id="MobiDB-lite"/>
    </source>
</evidence>
<keyword evidence="5" id="KW-1185">Reference proteome</keyword>
<dbReference type="EMBL" id="JBHSKX010000002">
    <property type="protein sequence ID" value="MFC5367549.1"/>
    <property type="molecule type" value="Genomic_DNA"/>
</dbReference>
<name>A0ABD5RC02_9EURY</name>
<protein>
    <submittedName>
        <fullName evidence="4">NUDIX domain-containing protein</fullName>
    </submittedName>
</protein>
<dbReference type="InterPro" id="IPR000086">
    <property type="entry name" value="NUDIX_hydrolase_dom"/>
</dbReference>
<dbReference type="InterPro" id="IPR000649">
    <property type="entry name" value="IF-2B-related"/>
</dbReference>
<evidence type="ECO:0000313" key="4">
    <source>
        <dbReference type="EMBL" id="MFC5367549.1"/>
    </source>
</evidence>